<dbReference type="PROSITE" id="PS00108">
    <property type="entry name" value="PROTEIN_KINASE_ST"/>
    <property type="match status" value="1"/>
</dbReference>
<organism evidence="3 4">
    <name type="scientific">Entomortierella chlamydospora</name>
    <dbReference type="NCBI Taxonomy" id="101097"/>
    <lineage>
        <taxon>Eukaryota</taxon>
        <taxon>Fungi</taxon>
        <taxon>Fungi incertae sedis</taxon>
        <taxon>Mucoromycota</taxon>
        <taxon>Mortierellomycotina</taxon>
        <taxon>Mortierellomycetes</taxon>
        <taxon>Mortierellales</taxon>
        <taxon>Mortierellaceae</taxon>
        <taxon>Entomortierella</taxon>
    </lineage>
</organism>
<dbReference type="FunFam" id="1.10.510.10:FF:001565">
    <property type="entry name" value="WNK protein kinase"/>
    <property type="match status" value="1"/>
</dbReference>
<feature type="region of interest" description="Disordered" evidence="1">
    <location>
        <begin position="340"/>
        <end position="386"/>
    </location>
</feature>
<dbReference type="Proteomes" id="UP000703661">
    <property type="component" value="Unassembled WGS sequence"/>
</dbReference>
<feature type="compositionally biased region" description="Acidic residues" evidence="1">
    <location>
        <begin position="914"/>
        <end position="923"/>
    </location>
</feature>
<name>A0A9P6N213_9FUNG</name>
<dbReference type="SUPFAM" id="SSF56112">
    <property type="entry name" value="Protein kinase-like (PK-like)"/>
    <property type="match status" value="1"/>
</dbReference>
<evidence type="ECO:0000313" key="3">
    <source>
        <dbReference type="EMBL" id="KAG0022278.1"/>
    </source>
</evidence>
<dbReference type="InterPro" id="IPR000719">
    <property type="entry name" value="Prot_kinase_dom"/>
</dbReference>
<dbReference type="CDD" id="cd13983">
    <property type="entry name" value="STKc_WNK"/>
    <property type="match status" value="1"/>
</dbReference>
<sequence length="980" mass="108115">MASTAMQGDLTDDSDNEGPLETDPSSRYQRCDEVLGEGAYKLVYRACDLEVGNEVAWNQLRLDNLTKREARKILSEIEILQSIRNEHIINFYSSWLTPTVNGGERIVFITELMSSGTLKQYLKKTLKGALKPKVVKAWCRQILQGLAYLHARDPPIIHRDLKCDNIFINGNNGQLKIGDLGLAVVRRRTHVSSVLGTPEFMAPELYDEKYNEKVDIYAFGMCVLEMVTKEYPYSECTNQAQIYRKVTQGIMPQALEQVQDPEIKEFINCCLDHNPCTRPSAQELLDSDFLKPCLAEGEGSIPLRSDTPVSIVQPPTHVTIPEAEFTLTTVDADNKTYHIRSNLPLTPTSPQQDPLATNQPESGSQTPSVAGNQKPAPNPNPAHSHTNSEVCSIQVLQYGEAVGSRLNLKMVCTCPVAGVDGPTGTHEIKFPFDLEVDTVEDVVSEMIREKILSADDKGEAMSRMDVLVTNILQEKGQAKKVEEREVPTKKVSSLNHTRAVLPSALPSSSSEVKVDLVPLSHVALPVQQAEALPAHHPVQHPIQQSAQLPVQLPAQTPVQTPAQRTATAIRPWSPPLAPRINHALQIPPRPKSVHDLNHAVARESKPTSSSMSGISVPMMQQLSNASSNRPRERQRSISTTAFENEDDIGYTSPYRHGVSGSSVKSHRRTPSCDTSAAISKAISVPASLRIFNPPSDSTGGGRHRAQSDLGQFMASAPSFSSLLTQPTPTSETPSIASVVLSLGISSTSAIASNNNIASTFAGSKNEPEPRGEDTDSGISSGVSSPVSMGLNSIRRHEQLEPPSNAPIEIPQLVPVVQQDLLSPLSAIRAPSHTQIDDSMHPMSSSISSDGSFGGMMMMTVEAKRDIELWSDNVRRTRDQVVPTAEYPNHRSPEYPHHHIQERNGSTSSLGYPDMSDEKDEVEDEDLRVLLEQQRKELERMRLQHEMEWREMMRLKELKDRNGTEMRTRRLSEANSMTRLV</sequence>
<feature type="domain" description="Protein kinase" evidence="2">
    <location>
        <begin position="29"/>
        <end position="290"/>
    </location>
</feature>
<feature type="region of interest" description="Disordered" evidence="1">
    <location>
        <begin position="885"/>
        <end position="923"/>
    </location>
</feature>
<dbReference type="GO" id="GO:0005524">
    <property type="term" value="F:ATP binding"/>
    <property type="evidence" value="ECO:0007669"/>
    <property type="project" value="InterPro"/>
</dbReference>
<dbReference type="InterPro" id="IPR050588">
    <property type="entry name" value="WNK_Ser-Thr_kinase"/>
</dbReference>
<accession>A0A9P6N213</accession>
<feature type="compositionally biased region" description="Polar residues" evidence="1">
    <location>
        <begin position="343"/>
        <end position="371"/>
    </location>
</feature>
<feature type="region of interest" description="Disordered" evidence="1">
    <location>
        <begin position="622"/>
        <end position="672"/>
    </location>
</feature>
<dbReference type="SMART" id="SM00220">
    <property type="entry name" value="S_TKc"/>
    <property type="match status" value="1"/>
</dbReference>
<protein>
    <recommendedName>
        <fullName evidence="2">Protein kinase domain-containing protein</fullName>
    </recommendedName>
</protein>
<dbReference type="Gene3D" id="1.10.510.10">
    <property type="entry name" value="Transferase(Phosphotransferase) domain 1"/>
    <property type="match status" value="1"/>
</dbReference>
<dbReference type="Gene3D" id="3.10.20.90">
    <property type="entry name" value="Phosphatidylinositol 3-kinase Catalytic Subunit, Chain A, domain 1"/>
    <property type="match status" value="1"/>
</dbReference>
<dbReference type="Gene3D" id="3.30.200.20">
    <property type="entry name" value="Phosphorylase Kinase, domain 1"/>
    <property type="match status" value="1"/>
</dbReference>
<evidence type="ECO:0000259" key="2">
    <source>
        <dbReference type="PROSITE" id="PS50011"/>
    </source>
</evidence>
<feature type="compositionally biased region" description="Basic and acidic residues" evidence="1">
    <location>
        <begin position="887"/>
        <end position="901"/>
    </location>
</feature>
<dbReference type="InterPro" id="IPR008271">
    <property type="entry name" value="Ser/Thr_kinase_AS"/>
</dbReference>
<dbReference type="EMBL" id="JAAAID010000113">
    <property type="protein sequence ID" value="KAG0022278.1"/>
    <property type="molecule type" value="Genomic_DNA"/>
</dbReference>
<feature type="compositionally biased region" description="Acidic residues" evidence="1">
    <location>
        <begin position="10"/>
        <end position="20"/>
    </location>
</feature>
<proteinExistence type="predicted"/>
<comment type="caution">
    <text evidence="3">The sequence shown here is derived from an EMBL/GenBank/DDBJ whole genome shotgun (WGS) entry which is preliminary data.</text>
</comment>
<evidence type="ECO:0000256" key="1">
    <source>
        <dbReference type="SAM" id="MobiDB-lite"/>
    </source>
</evidence>
<dbReference type="PROSITE" id="PS50011">
    <property type="entry name" value="PROTEIN_KINASE_DOM"/>
    <property type="match status" value="1"/>
</dbReference>
<gene>
    <name evidence="3" type="ORF">BGZ80_000612</name>
</gene>
<dbReference type="InterPro" id="IPR011009">
    <property type="entry name" value="Kinase-like_dom_sf"/>
</dbReference>
<dbReference type="AlphaFoldDB" id="A0A9P6N213"/>
<evidence type="ECO:0000313" key="4">
    <source>
        <dbReference type="Proteomes" id="UP000703661"/>
    </source>
</evidence>
<reference evidence="3" key="1">
    <citation type="journal article" date="2020" name="Fungal Divers.">
        <title>Resolving the Mortierellaceae phylogeny through synthesis of multi-gene phylogenetics and phylogenomics.</title>
        <authorList>
            <person name="Vandepol N."/>
            <person name="Liber J."/>
            <person name="Desiro A."/>
            <person name="Na H."/>
            <person name="Kennedy M."/>
            <person name="Barry K."/>
            <person name="Grigoriev I.V."/>
            <person name="Miller A.N."/>
            <person name="O'Donnell K."/>
            <person name="Stajich J.E."/>
            <person name="Bonito G."/>
        </authorList>
    </citation>
    <scope>NUCLEOTIDE SEQUENCE</scope>
    <source>
        <strain evidence="3">NRRL 2769</strain>
    </source>
</reference>
<feature type="region of interest" description="Disordered" evidence="1">
    <location>
        <begin position="759"/>
        <end position="783"/>
    </location>
</feature>
<keyword evidence="4" id="KW-1185">Reference proteome</keyword>
<dbReference type="Pfam" id="PF00069">
    <property type="entry name" value="Pkinase"/>
    <property type="match status" value="1"/>
</dbReference>
<feature type="region of interest" description="Disordered" evidence="1">
    <location>
        <begin position="1"/>
        <end position="27"/>
    </location>
</feature>
<dbReference type="GO" id="GO:0004672">
    <property type="term" value="F:protein kinase activity"/>
    <property type="evidence" value="ECO:0007669"/>
    <property type="project" value="InterPro"/>
</dbReference>
<dbReference type="PANTHER" id="PTHR13902">
    <property type="entry name" value="SERINE/THREONINE-PROTEIN KINASE WNK WITH NO LYSINE -RELATED"/>
    <property type="match status" value="1"/>
</dbReference>